<dbReference type="NCBIfam" id="TIGR01187">
    <property type="entry name" value="potA"/>
    <property type="match status" value="1"/>
</dbReference>
<evidence type="ECO:0000256" key="6">
    <source>
        <dbReference type="ARBA" id="ARBA00023136"/>
    </source>
</evidence>
<evidence type="ECO:0000256" key="4">
    <source>
        <dbReference type="ARBA" id="ARBA00022840"/>
    </source>
</evidence>
<keyword evidence="6 7" id="KW-0472">Membrane</keyword>
<accession>A0A4U1BQF0</accession>
<protein>
    <recommendedName>
        <fullName evidence="7">Spermidine/putrescine import ATP-binding protein PotA</fullName>
        <ecNumber evidence="7">7.6.2.11</ecNumber>
    </recommendedName>
</protein>
<dbReference type="InterPro" id="IPR013611">
    <property type="entry name" value="Transp-assoc_OB_typ2"/>
</dbReference>
<keyword evidence="1 7" id="KW-0813">Transport</keyword>
<comment type="function">
    <text evidence="7">Part of the ABC transporter complex PotABCD involved in spermidine/putrescine import. Responsible for energy coupling to the transport system.</text>
</comment>
<dbReference type="InterPro" id="IPR005893">
    <property type="entry name" value="PotA-like"/>
</dbReference>
<evidence type="ECO:0000256" key="1">
    <source>
        <dbReference type="ARBA" id="ARBA00022448"/>
    </source>
</evidence>
<dbReference type="EC" id="7.6.2.11" evidence="7"/>
<dbReference type="PROSITE" id="PS50893">
    <property type="entry name" value="ABC_TRANSPORTER_2"/>
    <property type="match status" value="1"/>
</dbReference>
<dbReference type="GO" id="GO:0015594">
    <property type="term" value="F:ABC-type putrescine transporter activity"/>
    <property type="evidence" value="ECO:0007669"/>
    <property type="project" value="InterPro"/>
</dbReference>
<evidence type="ECO:0000259" key="8">
    <source>
        <dbReference type="PROSITE" id="PS50893"/>
    </source>
</evidence>
<dbReference type="GO" id="GO:0005524">
    <property type="term" value="F:ATP binding"/>
    <property type="evidence" value="ECO:0007669"/>
    <property type="project" value="UniProtKB-KW"/>
</dbReference>
<dbReference type="PANTHER" id="PTHR42781">
    <property type="entry name" value="SPERMIDINE/PUTRESCINE IMPORT ATP-BINDING PROTEIN POTA"/>
    <property type="match status" value="1"/>
</dbReference>
<dbReference type="NCBIfam" id="NF006987">
    <property type="entry name" value="PRK09452.1"/>
    <property type="match status" value="1"/>
</dbReference>
<comment type="similarity">
    <text evidence="7">Belongs to the ABC transporter superfamily. Spermidine/putrescine importer (TC 3.A.1.11.1) family.</text>
</comment>
<dbReference type="SUPFAM" id="SSF52540">
    <property type="entry name" value="P-loop containing nucleoside triphosphate hydrolases"/>
    <property type="match status" value="1"/>
</dbReference>
<evidence type="ECO:0000256" key="3">
    <source>
        <dbReference type="ARBA" id="ARBA00022741"/>
    </source>
</evidence>
<name>A0A4U1BQF0_9GAMM</name>
<evidence type="ECO:0000313" key="9">
    <source>
        <dbReference type="EMBL" id="TKB57271.1"/>
    </source>
</evidence>
<dbReference type="GO" id="GO:0043190">
    <property type="term" value="C:ATP-binding cassette (ABC) transporter complex"/>
    <property type="evidence" value="ECO:0007669"/>
    <property type="project" value="InterPro"/>
</dbReference>
<dbReference type="GO" id="GO:0016887">
    <property type="term" value="F:ATP hydrolysis activity"/>
    <property type="evidence" value="ECO:0007669"/>
    <property type="project" value="InterPro"/>
</dbReference>
<dbReference type="InterPro" id="IPR003439">
    <property type="entry name" value="ABC_transporter-like_ATP-bd"/>
</dbReference>
<organism evidence="9 10">
    <name type="scientific">Ferrimonas aestuarii</name>
    <dbReference type="NCBI Taxonomy" id="2569539"/>
    <lineage>
        <taxon>Bacteria</taxon>
        <taxon>Pseudomonadati</taxon>
        <taxon>Pseudomonadota</taxon>
        <taxon>Gammaproteobacteria</taxon>
        <taxon>Alteromonadales</taxon>
        <taxon>Ferrimonadaceae</taxon>
        <taxon>Ferrimonas</taxon>
    </lineage>
</organism>
<dbReference type="Pfam" id="PF00005">
    <property type="entry name" value="ABC_tran"/>
    <property type="match status" value="1"/>
</dbReference>
<comment type="caution">
    <text evidence="9">The sequence shown here is derived from an EMBL/GenBank/DDBJ whole genome shotgun (WGS) entry which is preliminary data.</text>
</comment>
<dbReference type="InterPro" id="IPR017879">
    <property type="entry name" value="PotA_ATP-bd"/>
</dbReference>
<evidence type="ECO:0000256" key="2">
    <source>
        <dbReference type="ARBA" id="ARBA00022475"/>
    </source>
</evidence>
<gene>
    <name evidence="7 9" type="primary">potA</name>
    <name evidence="9" type="ORF">FCL42_03040</name>
</gene>
<proteinExistence type="inferred from homology"/>
<dbReference type="CDD" id="cd03300">
    <property type="entry name" value="ABC_PotA_N"/>
    <property type="match status" value="1"/>
</dbReference>
<sequence>MSHTPQTALVQLDAITKSYGDKTIIENLSLEILDGEFVTLLGPSGCGKTTALRLIAGLEECSEGRIIIGGEDVTHIGAENRHVNTVFQSYALFPHMTVYDNVAYGLVTQGVAKADIEPRVMEALKMVRLEAMAKRKPDQLSGGQQQRIAIARAVVNRPKVLLLDESLSALDYKLRKQMQIELKQLQRRLGITFIFVTHDQEEALSMSDRIMVMNEGKVVQVGSPKAIYETPATRFVAEFIGESNLFAAKVLEQTDAKHYRCDISGKEYQVYSVEPLTIGAMVYVLLRPEDLRLEELKDSQQSNCLIGEVIERTYKGMTLDSLIKLENDQFIQVSEFFNEDDPDVDHSLGQRVAVSWVPSWEVVLPYDGE</sequence>
<dbReference type="AlphaFoldDB" id="A0A4U1BQF0"/>
<dbReference type="RefSeq" id="WP_136861917.1">
    <property type="nucleotide sequence ID" value="NZ_SWCJ01000002.1"/>
</dbReference>
<dbReference type="InterPro" id="IPR050093">
    <property type="entry name" value="ABC_SmlMolc_Importer"/>
</dbReference>
<dbReference type="Gene3D" id="3.40.50.300">
    <property type="entry name" value="P-loop containing nucleotide triphosphate hydrolases"/>
    <property type="match status" value="1"/>
</dbReference>
<dbReference type="OrthoDB" id="9802264at2"/>
<dbReference type="PROSITE" id="PS00211">
    <property type="entry name" value="ABC_TRANSPORTER_1"/>
    <property type="match status" value="1"/>
</dbReference>
<comment type="catalytic activity">
    <reaction evidence="7">
        <text>ATP + H2O + polyamine-[polyamine-binding protein]Side 1 = ADP + phosphate + polyamineSide 2 + [polyamine-binding protein]Side 1.</text>
        <dbReference type="EC" id="7.6.2.11"/>
    </reaction>
</comment>
<dbReference type="Gene3D" id="2.40.50.100">
    <property type="match status" value="1"/>
</dbReference>
<comment type="subunit">
    <text evidence="7">The complex is composed of two ATP-binding proteins (PotA), two transmembrane proteins (PotB and PotC) and a solute-binding protein (PotD).</text>
</comment>
<keyword evidence="10" id="KW-1185">Reference proteome</keyword>
<dbReference type="InterPro" id="IPR027417">
    <property type="entry name" value="P-loop_NTPase"/>
</dbReference>
<keyword evidence="3 7" id="KW-0547">Nucleotide-binding</keyword>
<dbReference type="Proteomes" id="UP000305675">
    <property type="component" value="Unassembled WGS sequence"/>
</dbReference>
<dbReference type="SUPFAM" id="SSF50331">
    <property type="entry name" value="MOP-like"/>
    <property type="match status" value="1"/>
</dbReference>
<dbReference type="InterPro" id="IPR003593">
    <property type="entry name" value="AAA+_ATPase"/>
</dbReference>
<feature type="domain" description="ABC transporter" evidence="8">
    <location>
        <begin position="10"/>
        <end position="240"/>
    </location>
</feature>
<dbReference type="PANTHER" id="PTHR42781:SF4">
    <property type="entry name" value="SPERMIDINE_PUTRESCINE IMPORT ATP-BINDING PROTEIN POTA"/>
    <property type="match status" value="1"/>
</dbReference>
<reference evidence="9 10" key="1">
    <citation type="submission" date="2019-04" db="EMBL/GenBank/DDBJ databases">
        <authorList>
            <person name="Hwang J.C."/>
        </authorList>
    </citation>
    <scope>NUCLEOTIDE SEQUENCE [LARGE SCALE GENOMIC DNA]</scope>
    <source>
        <strain evidence="9 10">IMCC35002</strain>
    </source>
</reference>
<evidence type="ECO:0000256" key="5">
    <source>
        <dbReference type="ARBA" id="ARBA00022967"/>
    </source>
</evidence>
<keyword evidence="5 7" id="KW-1278">Translocase</keyword>
<dbReference type="InterPro" id="IPR017871">
    <property type="entry name" value="ABC_transporter-like_CS"/>
</dbReference>
<evidence type="ECO:0000256" key="7">
    <source>
        <dbReference type="RuleBase" id="RU364083"/>
    </source>
</evidence>
<dbReference type="InterPro" id="IPR008995">
    <property type="entry name" value="Mo/tungstate-bd_C_term_dom"/>
</dbReference>
<dbReference type="EMBL" id="SWCJ01000002">
    <property type="protein sequence ID" value="TKB57271.1"/>
    <property type="molecule type" value="Genomic_DNA"/>
</dbReference>
<keyword evidence="4 7" id="KW-0067">ATP-binding</keyword>
<dbReference type="FunFam" id="3.40.50.300:FF:000133">
    <property type="entry name" value="Spermidine/putrescine import ATP-binding protein PotA"/>
    <property type="match status" value="1"/>
</dbReference>
<evidence type="ECO:0000313" key="10">
    <source>
        <dbReference type="Proteomes" id="UP000305675"/>
    </source>
</evidence>
<dbReference type="SMART" id="SM00382">
    <property type="entry name" value="AAA"/>
    <property type="match status" value="1"/>
</dbReference>
<dbReference type="Pfam" id="PF08402">
    <property type="entry name" value="TOBE_2"/>
    <property type="match status" value="1"/>
</dbReference>
<keyword evidence="2 7" id="KW-1003">Cell membrane</keyword>